<dbReference type="InterPro" id="IPR046342">
    <property type="entry name" value="CBS_dom_sf"/>
</dbReference>
<dbReference type="SMART" id="SM00116">
    <property type="entry name" value="CBS"/>
    <property type="match status" value="2"/>
</dbReference>
<dbReference type="PANTHER" id="PTHR43099">
    <property type="entry name" value="UPF0053 PROTEIN YRKA"/>
    <property type="match status" value="1"/>
</dbReference>
<reference evidence="14 15" key="1">
    <citation type="submission" date="2018-01" db="EMBL/GenBank/DDBJ databases">
        <title>Glutamicibacter soli strain NHPC-3 Whole genome sequence and assembly.</title>
        <authorList>
            <person name="Choudhury P."/>
            <person name="Gupta D."/>
            <person name="Sengupta K."/>
            <person name="Jawed A."/>
            <person name="Sultana N."/>
            <person name="Saha P."/>
        </authorList>
    </citation>
    <scope>NUCLEOTIDE SEQUENCE [LARGE SCALE GENOMIC DNA]</scope>
    <source>
        <strain evidence="14 15">NHPC-3</strain>
    </source>
</reference>
<dbReference type="RefSeq" id="WP_053799010.1">
    <property type="nucleotide sequence ID" value="NZ_CM125969.1"/>
</dbReference>
<dbReference type="AlphaFoldDB" id="A0A365YHA2"/>
<feature type="transmembrane region" description="Helical" evidence="11">
    <location>
        <begin position="98"/>
        <end position="118"/>
    </location>
</feature>
<keyword evidence="8 10" id="KW-0472">Membrane</keyword>
<feature type="domain" description="CBS" evidence="12">
    <location>
        <begin position="220"/>
        <end position="279"/>
    </location>
</feature>
<dbReference type="EMBL" id="POAF01000003">
    <property type="protein sequence ID" value="RBM01919.1"/>
    <property type="molecule type" value="Genomic_DNA"/>
</dbReference>
<evidence type="ECO:0000256" key="10">
    <source>
        <dbReference type="PROSITE-ProRule" id="PRU01193"/>
    </source>
</evidence>
<dbReference type="PROSITE" id="PS51371">
    <property type="entry name" value="CBS"/>
    <property type="match status" value="2"/>
</dbReference>
<dbReference type="SMART" id="SM01091">
    <property type="entry name" value="CorC_HlyC"/>
    <property type="match status" value="1"/>
</dbReference>
<comment type="similarity">
    <text evidence="2">Belongs to the UPF0053 family.</text>
</comment>
<dbReference type="Gene3D" id="3.30.465.10">
    <property type="match status" value="1"/>
</dbReference>
<dbReference type="Pfam" id="PF03471">
    <property type="entry name" value="CorC_HlyC"/>
    <property type="match status" value="1"/>
</dbReference>
<dbReference type="GO" id="GO:0050660">
    <property type="term" value="F:flavin adenine dinucleotide binding"/>
    <property type="evidence" value="ECO:0007669"/>
    <property type="project" value="InterPro"/>
</dbReference>
<dbReference type="PANTHER" id="PTHR43099:SF6">
    <property type="entry name" value="UPF0053 PROTEIN RV1842C"/>
    <property type="match status" value="1"/>
</dbReference>
<dbReference type="GO" id="GO:0005886">
    <property type="term" value="C:plasma membrane"/>
    <property type="evidence" value="ECO:0007669"/>
    <property type="project" value="UniProtKB-SubCell"/>
</dbReference>
<evidence type="ECO:0000313" key="14">
    <source>
        <dbReference type="EMBL" id="RBM01919.1"/>
    </source>
</evidence>
<evidence type="ECO:0000259" key="12">
    <source>
        <dbReference type="PROSITE" id="PS51371"/>
    </source>
</evidence>
<evidence type="ECO:0000256" key="9">
    <source>
        <dbReference type="PROSITE-ProRule" id="PRU00703"/>
    </source>
</evidence>
<protein>
    <submittedName>
        <fullName evidence="14">HlyC/CorC family transporter</fullName>
    </submittedName>
</protein>
<evidence type="ECO:0000313" key="15">
    <source>
        <dbReference type="Proteomes" id="UP000252167"/>
    </source>
</evidence>
<dbReference type="InterPro" id="IPR051676">
    <property type="entry name" value="UPF0053_domain"/>
</dbReference>
<name>A0A365YHA2_9MICC</name>
<dbReference type="Pfam" id="PF00571">
    <property type="entry name" value="CBS"/>
    <property type="match status" value="2"/>
</dbReference>
<keyword evidence="5" id="KW-0677">Repeat</keyword>
<accession>A0A365YHA2</accession>
<dbReference type="Gene3D" id="3.10.580.10">
    <property type="entry name" value="CBS-domain"/>
    <property type="match status" value="1"/>
</dbReference>
<evidence type="ECO:0000259" key="13">
    <source>
        <dbReference type="PROSITE" id="PS51846"/>
    </source>
</evidence>
<keyword evidence="4 10" id="KW-0812">Transmembrane</keyword>
<proteinExistence type="inferred from homology"/>
<evidence type="ECO:0000256" key="6">
    <source>
        <dbReference type="ARBA" id="ARBA00022989"/>
    </source>
</evidence>
<dbReference type="InterPro" id="IPR005170">
    <property type="entry name" value="Transptr-assoc_dom"/>
</dbReference>
<dbReference type="SUPFAM" id="SSF56176">
    <property type="entry name" value="FAD-binding/transporter-associated domain-like"/>
    <property type="match status" value="1"/>
</dbReference>
<dbReference type="InterPro" id="IPR036318">
    <property type="entry name" value="FAD-bd_PCMH-like_sf"/>
</dbReference>
<keyword evidence="15" id="KW-1185">Reference proteome</keyword>
<dbReference type="SUPFAM" id="SSF54631">
    <property type="entry name" value="CBS-domain pair"/>
    <property type="match status" value="1"/>
</dbReference>
<evidence type="ECO:0000256" key="11">
    <source>
        <dbReference type="SAM" id="Phobius"/>
    </source>
</evidence>
<evidence type="ECO:0000256" key="3">
    <source>
        <dbReference type="ARBA" id="ARBA00022475"/>
    </source>
</evidence>
<dbReference type="Pfam" id="PF01595">
    <property type="entry name" value="CNNM"/>
    <property type="match status" value="1"/>
</dbReference>
<feature type="domain" description="CNNM transmembrane" evidence="13">
    <location>
        <begin position="1"/>
        <end position="201"/>
    </location>
</feature>
<evidence type="ECO:0000256" key="7">
    <source>
        <dbReference type="ARBA" id="ARBA00023122"/>
    </source>
</evidence>
<comment type="subcellular location">
    <subcellularLocation>
        <location evidence="1">Cell membrane</location>
        <topology evidence="1">Multi-pass membrane protein</topology>
    </subcellularLocation>
</comment>
<feature type="transmembrane region" description="Helical" evidence="11">
    <location>
        <begin position="62"/>
        <end position="86"/>
    </location>
</feature>
<dbReference type="InterPro" id="IPR002550">
    <property type="entry name" value="CNNM"/>
</dbReference>
<evidence type="ECO:0000256" key="2">
    <source>
        <dbReference type="ARBA" id="ARBA00006337"/>
    </source>
</evidence>
<keyword evidence="6 10" id="KW-1133">Transmembrane helix</keyword>
<keyword evidence="3" id="KW-1003">Cell membrane</keyword>
<feature type="domain" description="CBS" evidence="12">
    <location>
        <begin position="282"/>
        <end position="342"/>
    </location>
</feature>
<dbReference type="InterPro" id="IPR000644">
    <property type="entry name" value="CBS_dom"/>
</dbReference>
<dbReference type="Proteomes" id="UP000252167">
    <property type="component" value="Unassembled WGS sequence"/>
</dbReference>
<gene>
    <name evidence="14" type="ORF">C1H84_08795</name>
</gene>
<dbReference type="PROSITE" id="PS51846">
    <property type="entry name" value="CNNM"/>
    <property type="match status" value="1"/>
</dbReference>
<dbReference type="InterPro" id="IPR044751">
    <property type="entry name" value="Ion_transp-like_CBS"/>
</dbReference>
<dbReference type="CDD" id="cd04590">
    <property type="entry name" value="CBS_pair_CorC_HlyC_assoc"/>
    <property type="match status" value="1"/>
</dbReference>
<comment type="caution">
    <text evidence="14">The sequence shown here is derived from an EMBL/GenBank/DDBJ whole genome shotgun (WGS) entry which is preliminary data.</text>
</comment>
<evidence type="ECO:0000256" key="1">
    <source>
        <dbReference type="ARBA" id="ARBA00004651"/>
    </source>
</evidence>
<organism evidence="14 15">
    <name type="scientific">Glutamicibacter soli</name>
    <dbReference type="NCBI Taxonomy" id="453836"/>
    <lineage>
        <taxon>Bacteria</taxon>
        <taxon>Bacillati</taxon>
        <taxon>Actinomycetota</taxon>
        <taxon>Actinomycetes</taxon>
        <taxon>Micrococcales</taxon>
        <taxon>Micrococcaceae</taxon>
        <taxon>Glutamicibacter</taxon>
    </lineage>
</organism>
<dbReference type="InterPro" id="IPR016169">
    <property type="entry name" value="FAD-bd_PCMH_sub2"/>
</dbReference>
<keyword evidence="7 9" id="KW-0129">CBS domain</keyword>
<evidence type="ECO:0000256" key="4">
    <source>
        <dbReference type="ARBA" id="ARBA00022692"/>
    </source>
</evidence>
<sequence length="448" mass="48084">MEWISLLLAIVLIAGCGLFVAAEFSLITVNRNQVKQAAESGDRRASGVLKGMSTLSTQLSGAQLGITLTNLGIGFLAEPAIAALVVGPLQDAGLDPTLARSVSVAIALVLATILTMVFGELVPKNLAIAKPFATAKAVVGFQRGFSAVTKPLLVFFNGNANWIVRRFGIEPQEELASTRSSEELVALVGHSAREGVLPSQTAELMRRTVAFGNRRGHDAMTPRSRMVSIAAEQSVQEVLALAADTGHSRFPILSDDGRQVDGLVRIRTLLAVPYERRETTAVGTLAEEATLVPDTVELDELMDQLRREDLQMAVLIDETGDVAGLLTLEDLVEEIVGEVRDEHDPEDGTVQVLGENSWILDAALRPDEANELVGCQIPRDADYETLAGLVTLQLGKLGEVGDQATLVVPGLPGQPEKELRFTVIEMDGSRIATVELTAVELDEQEQNR</sequence>
<evidence type="ECO:0000256" key="8">
    <source>
        <dbReference type="ARBA" id="ARBA00023136"/>
    </source>
</evidence>
<evidence type="ECO:0000256" key="5">
    <source>
        <dbReference type="ARBA" id="ARBA00022737"/>
    </source>
</evidence>